<dbReference type="STRING" id="332977.SAMN05421740_103204"/>
<keyword evidence="2" id="KW-1185">Reference proteome</keyword>
<dbReference type="EMBL" id="FNZR01000003">
    <property type="protein sequence ID" value="SEK99849.1"/>
    <property type="molecule type" value="Genomic_DNA"/>
</dbReference>
<reference evidence="2" key="1">
    <citation type="submission" date="2016-10" db="EMBL/GenBank/DDBJ databases">
        <authorList>
            <person name="Varghese N."/>
            <person name="Submissions S."/>
        </authorList>
    </citation>
    <scope>NUCLEOTIDE SEQUENCE [LARGE SCALE GENOMIC DNA]</scope>
    <source>
        <strain evidence="2">Jip14</strain>
    </source>
</reference>
<dbReference type="Proteomes" id="UP000198916">
    <property type="component" value="Unassembled WGS sequence"/>
</dbReference>
<accession>A0A1H7LLX0</accession>
<evidence type="ECO:0000313" key="2">
    <source>
        <dbReference type="Proteomes" id="UP000198916"/>
    </source>
</evidence>
<dbReference type="AlphaFoldDB" id="A0A1H7LLX0"/>
<name>A0A1H7LLX0_9SPHI</name>
<protein>
    <submittedName>
        <fullName evidence="1">Uncharacterized protein</fullName>
    </submittedName>
</protein>
<organism evidence="1 2">
    <name type="scientific">Parapedobacter koreensis</name>
    <dbReference type="NCBI Taxonomy" id="332977"/>
    <lineage>
        <taxon>Bacteria</taxon>
        <taxon>Pseudomonadati</taxon>
        <taxon>Bacteroidota</taxon>
        <taxon>Sphingobacteriia</taxon>
        <taxon>Sphingobacteriales</taxon>
        <taxon>Sphingobacteriaceae</taxon>
        <taxon>Parapedobacter</taxon>
    </lineage>
</organism>
<proteinExistence type="predicted"/>
<sequence length="36" mass="4388">MQYECHKKSLSLSRNKRNKSMRLISTRIAFVYRDRA</sequence>
<evidence type="ECO:0000313" key="1">
    <source>
        <dbReference type="EMBL" id="SEK99849.1"/>
    </source>
</evidence>
<gene>
    <name evidence="1" type="ORF">SAMN05421740_103204</name>
</gene>